<reference evidence="1" key="1">
    <citation type="journal article" date="2019" name="Sci. Rep.">
        <title>Draft genome of Tanacetum cinerariifolium, the natural source of mosquito coil.</title>
        <authorList>
            <person name="Yamashiro T."/>
            <person name="Shiraishi A."/>
            <person name="Satake H."/>
            <person name="Nakayama K."/>
        </authorList>
    </citation>
    <scope>NUCLEOTIDE SEQUENCE</scope>
</reference>
<dbReference type="EMBL" id="BKCJ010003561">
    <property type="protein sequence ID" value="GEU55831.1"/>
    <property type="molecule type" value="Genomic_DNA"/>
</dbReference>
<dbReference type="AlphaFoldDB" id="A0A6L2L1S8"/>
<name>A0A6L2L1S8_TANCI</name>
<sequence length="169" mass="19635">MDQRAANIPYLLAQYFFRLVEGRKNSAKLSGGHFVGRLAHHFGLVSDDGLRGLSVVTHEISLIDMGELVKLNICREIRDDWAWVARDQRGSRLLRLVPLRRLRMLLQSIRVLRLIHHPYRHLSRHHHLYLDASGQTNQAFDDTFRGSSPTVFERRTRQRTKDASTSITR</sequence>
<gene>
    <name evidence="1" type="ORF">Tci_027809</name>
</gene>
<proteinExistence type="predicted"/>
<comment type="caution">
    <text evidence="1">The sequence shown here is derived from an EMBL/GenBank/DDBJ whole genome shotgun (WGS) entry which is preliminary data.</text>
</comment>
<protein>
    <submittedName>
        <fullName evidence="1">Uncharacterized protein</fullName>
    </submittedName>
</protein>
<organism evidence="1">
    <name type="scientific">Tanacetum cinerariifolium</name>
    <name type="common">Dalmatian daisy</name>
    <name type="synonym">Chrysanthemum cinerariifolium</name>
    <dbReference type="NCBI Taxonomy" id="118510"/>
    <lineage>
        <taxon>Eukaryota</taxon>
        <taxon>Viridiplantae</taxon>
        <taxon>Streptophyta</taxon>
        <taxon>Embryophyta</taxon>
        <taxon>Tracheophyta</taxon>
        <taxon>Spermatophyta</taxon>
        <taxon>Magnoliopsida</taxon>
        <taxon>eudicotyledons</taxon>
        <taxon>Gunneridae</taxon>
        <taxon>Pentapetalae</taxon>
        <taxon>asterids</taxon>
        <taxon>campanulids</taxon>
        <taxon>Asterales</taxon>
        <taxon>Asteraceae</taxon>
        <taxon>Asteroideae</taxon>
        <taxon>Anthemideae</taxon>
        <taxon>Anthemidinae</taxon>
        <taxon>Tanacetum</taxon>
    </lineage>
</organism>
<evidence type="ECO:0000313" key="1">
    <source>
        <dbReference type="EMBL" id="GEU55831.1"/>
    </source>
</evidence>
<accession>A0A6L2L1S8</accession>